<organism evidence="2">
    <name type="scientific">marine sediment metagenome</name>
    <dbReference type="NCBI Taxonomy" id="412755"/>
    <lineage>
        <taxon>unclassified sequences</taxon>
        <taxon>metagenomes</taxon>
        <taxon>ecological metagenomes</taxon>
    </lineage>
</organism>
<dbReference type="EMBL" id="LAZR01000384">
    <property type="protein sequence ID" value="KKN71383.1"/>
    <property type="molecule type" value="Genomic_DNA"/>
</dbReference>
<gene>
    <name evidence="2" type="ORF">LCGC14_0421050</name>
</gene>
<evidence type="ECO:0000313" key="2">
    <source>
        <dbReference type="EMBL" id="KKN71383.1"/>
    </source>
</evidence>
<feature type="coiled-coil region" evidence="1">
    <location>
        <begin position="21"/>
        <end position="48"/>
    </location>
</feature>
<dbReference type="AlphaFoldDB" id="A0A0F9W017"/>
<proteinExistence type="predicted"/>
<keyword evidence="1" id="KW-0175">Coiled coil</keyword>
<accession>A0A0F9W017</accession>
<sequence>MNTCENHTTCIVVYISKNCPFCEAEGNIETLEQENADLEQEVGDLQQRITD</sequence>
<protein>
    <submittedName>
        <fullName evidence="2">Uncharacterized protein</fullName>
    </submittedName>
</protein>
<reference evidence="2" key="1">
    <citation type="journal article" date="2015" name="Nature">
        <title>Complex archaea that bridge the gap between prokaryotes and eukaryotes.</title>
        <authorList>
            <person name="Spang A."/>
            <person name="Saw J.H."/>
            <person name="Jorgensen S.L."/>
            <person name="Zaremba-Niedzwiedzka K."/>
            <person name="Martijn J."/>
            <person name="Lind A.E."/>
            <person name="van Eijk R."/>
            <person name="Schleper C."/>
            <person name="Guy L."/>
            <person name="Ettema T.J."/>
        </authorList>
    </citation>
    <scope>NUCLEOTIDE SEQUENCE</scope>
</reference>
<name>A0A0F9W017_9ZZZZ</name>
<evidence type="ECO:0000256" key="1">
    <source>
        <dbReference type="SAM" id="Coils"/>
    </source>
</evidence>
<comment type="caution">
    <text evidence="2">The sequence shown here is derived from an EMBL/GenBank/DDBJ whole genome shotgun (WGS) entry which is preliminary data.</text>
</comment>